<dbReference type="Gene3D" id="1.10.1070.11">
    <property type="entry name" value="Phosphatidylinositol 3-/4-kinase, catalytic domain"/>
    <property type="match status" value="1"/>
</dbReference>
<gene>
    <name evidence="4" type="ORF">SDRG_10433</name>
</gene>
<dbReference type="GO" id="GO:0046854">
    <property type="term" value="P:phosphatidylinositol phosphate biosynthetic process"/>
    <property type="evidence" value="ECO:0007669"/>
    <property type="project" value="InterPro"/>
</dbReference>
<keyword evidence="5" id="KW-1185">Reference proteome</keyword>
<proteinExistence type="predicted"/>
<evidence type="ECO:0000259" key="3">
    <source>
        <dbReference type="PROSITE" id="PS50290"/>
    </source>
</evidence>
<dbReference type="STRING" id="1156394.T0QB85"/>
<evidence type="ECO:0000313" key="5">
    <source>
        <dbReference type="Proteomes" id="UP000030762"/>
    </source>
</evidence>
<dbReference type="GO" id="GO:0005737">
    <property type="term" value="C:cytoplasm"/>
    <property type="evidence" value="ECO:0007669"/>
    <property type="project" value="TreeGrafter"/>
</dbReference>
<evidence type="ECO:0000256" key="1">
    <source>
        <dbReference type="ARBA" id="ARBA00022679"/>
    </source>
</evidence>
<dbReference type="GO" id="GO:0016020">
    <property type="term" value="C:membrane"/>
    <property type="evidence" value="ECO:0007669"/>
    <property type="project" value="TreeGrafter"/>
</dbReference>
<dbReference type="Pfam" id="PF00454">
    <property type="entry name" value="PI3_PI4_kinase"/>
    <property type="match status" value="1"/>
</dbReference>
<accession>T0QB85</accession>
<dbReference type="InParanoid" id="T0QB85"/>
<dbReference type="EMBL" id="JH767166">
    <property type="protein sequence ID" value="EQC31916.1"/>
    <property type="molecule type" value="Genomic_DNA"/>
</dbReference>
<feature type="domain" description="PI3K/PI4K catalytic" evidence="3">
    <location>
        <begin position="597"/>
        <end position="866"/>
    </location>
</feature>
<evidence type="ECO:0000256" key="2">
    <source>
        <dbReference type="ARBA" id="ARBA00022777"/>
    </source>
</evidence>
<dbReference type="PANTHER" id="PTHR10048">
    <property type="entry name" value="PHOSPHATIDYLINOSITOL KINASE"/>
    <property type="match status" value="1"/>
</dbReference>
<dbReference type="InterPro" id="IPR015433">
    <property type="entry name" value="PI3/4_kinase"/>
</dbReference>
<organism evidence="4 5">
    <name type="scientific">Saprolegnia diclina (strain VS20)</name>
    <dbReference type="NCBI Taxonomy" id="1156394"/>
    <lineage>
        <taxon>Eukaryota</taxon>
        <taxon>Sar</taxon>
        <taxon>Stramenopiles</taxon>
        <taxon>Oomycota</taxon>
        <taxon>Saprolegniomycetes</taxon>
        <taxon>Saprolegniales</taxon>
        <taxon>Saprolegniaceae</taxon>
        <taxon>Saprolegnia</taxon>
    </lineage>
</organism>
<dbReference type="GO" id="GO:0004430">
    <property type="term" value="F:1-phosphatidylinositol 4-kinase activity"/>
    <property type="evidence" value="ECO:0007669"/>
    <property type="project" value="TreeGrafter"/>
</dbReference>
<dbReference type="InterPro" id="IPR018936">
    <property type="entry name" value="PI3/4_kinase_CS"/>
</dbReference>
<dbReference type="eggNOG" id="KOG0903">
    <property type="taxonomic scope" value="Eukaryota"/>
</dbReference>
<evidence type="ECO:0000313" key="4">
    <source>
        <dbReference type="EMBL" id="EQC31916.1"/>
    </source>
</evidence>
<dbReference type="PANTHER" id="PTHR10048:SF22">
    <property type="entry name" value="PHOSPHATIDYLINOSITOL 4-KINASE BETA"/>
    <property type="match status" value="1"/>
</dbReference>
<dbReference type="InterPro" id="IPR011009">
    <property type="entry name" value="Kinase-like_dom_sf"/>
</dbReference>
<dbReference type="OMA" id="QHHASRI"/>
<dbReference type="PROSITE" id="PS50290">
    <property type="entry name" value="PI3_4_KINASE_3"/>
    <property type="match status" value="1"/>
</dbReference>
<keyword evidence="1" id="KW-0808">Transferase</keyword>
<dbReference type="PROSITE" id="PS00915">
    <property type="entry name" value="PI3_4_KINASE_1"/>
    <property type="match status" value="1"/>
</dbReference>
<dbReference type="GO" id="GO:0048015">
    <property type="term" value="P:phosphatidylinositol-mediated signaling"/>
    <property type="evidence" value="ECO:0007669"/>
    <property type="project" value="TreeGrafter"/>
</dbReference>
<dbReference type="AlphaFoldDB" id="T0QB85"/>
<dbReference type="SMART" id="SM00146">
    <property type="entry name" value="PI3Kc"/>
    <property type="match status" value="1"/>
</dbReference>
<dbReference type="OrthoDB" id="10264149at2759"/>
<keyword evidence="2" id="KW-0418">Kinase</keyword>
<dbReference type="InterPro" id="IPR000403">
    <property type="entry name" value="PI3/4_kinase_cat_dom"/>
</dbReference>
<dbReference type="GeneID" id="19951160"/>
<dbReference type="PROSITE" id="PS00916">
    <property type="entry name" value="PI3_4_KINASE_2"/>
    <property type="match status" value="1"/>
</dbReference>
<protein>
    <recommendedName>
        <fullName evidence="3">PI3K/PI4K catalytic domain-containing protein</fullName>
    </recommendedName>
</protein>
<dbReference type="Proteomes" id="UP000030762">
    <property type="component" value="Unassembled WGS sequence"/>
</dbReference>
<reference evidence="4 5" key="1">
    <citation type="submission" date="2012-04" db="EMBL/GenBank/DDBJ databases">
        <title>The Genome Sequence of Saprolegnia declina VS20.</title>
        <authorList>
            <consortium name="The Broad Institute Genome Sequencing Platform"/>
            <person name="Russ C."/>
            <person name="Nusbaum C."/>
            <person name="Tyler B."/>
            <person name="van West P."/>
            <person name="Dieguez-Uribeondo J."/>
            <person name="de Bruijn I."/>
            <person name="Tripathy S."/>
            <person name="Jiang R."/>
            <person name="Young S.K."/>
            <person name="Zeng Q."/>
            <person name="Gargeya S."/>
            <person name="Fitzgerald M."/>
            <person name="Haas B."/>
            <person name="Abouelleil A."/>
            <person name="Alvarado L."/>
            <person name="Arachchi H.M."/>
            <person name="Berlin A."/>
            <person name="Chapman S.B."/>
            <person name="Goldberg J."/>
            <person name="Griggs A."/>
            <person name="Gujja S."/>
            <person name="Hansen M."/>
            <person name="Howarth C."/>
            <person name="Imamovic A."/>
            <person name="Larimer J."/>
            <person name="McCowen C."/>
            <person name="Montmayeur A."/>
            <person name="Murphy C."/>
            <person name="Neiman D."/>
            <person name="Pearson M."/>
            <person name="Priest M."/>
            <person name="Roberts A."/>
            <person name="Saif S."/>
            <person name="Shea T."/>
            <person name="Sisk P."/>
            <person name="Sykes S."/>
            <person name="Wortman J."/>
            <person name="Nusbaum C."/>
            <person name="Birren B."/>
        </authorList>
    </citation>
    <scope>NUCLEOTIDE SEQUENCE [LARGE SCALE GENOMIC DNA]</scope>
    <source>
        <strain evidence="4 5">VS20</strain>
    </source>
</reference>
<dbReference type="RefSeq" id="XP_008614644.1">
    <property type="nucleotide sequence ID" value="XM_008616422.1"/>
</dbReference>
<dbReference type="VEuPathDB" id="FungiDB:SDRG_10433"/>
<name>T0QB85_SAPDV</name>
<dbReference type="InterPro" id="IPR036940">
    <property type="entry name" value="PI3/4_kinase_cat_sf"/>
</dbReference>
<dbReference type="Gene3D" id="3.30.1010.10">
    <property type="entry name" value="Phosphatidylinositol 3-kinase Catalytic Subunit, Chain A, domain 4"/>
    <property type="match status" value="1"/>
</dbReference>
<dbReference type="SUPFAM" id="SSF56112">
    <property type="entry name" value="Protein kinase-like (PK-like)"/>
    <property type="match status" value="1"/>
</dbReference>
<sequence length="882" mass="97542">MGDAAYAYKGHLVLSFDDETEPSTGSVCCWLRRSGALTWAAPGQDVRVLDCQLAFADDKDFLNERFFLSTPSGQLVTAMTKSAADRDAWLLALQLVLEKRVTPSPALVETSQSQRTASADVVLTRFRDWQNLLALQANDPLGLFKETRHWSRLGAKDKAAYHDLQEYMDSGPIDVCSLVAGLYTYMTSPFLFVSTLAQLAVVAESDVAHLGMYWPQILHWGFASLASCQSMAMQLFYVLFLAGVGRRSTVLALRTHWDAVAARTDGAKGHDDDACFGASLMQFYGVYVGLNATASTTEMASLVLGPTTSDHDAMQLLDQLLHTTQALRSNSRSSSVFGAWLGALTPSDVAAVSTQLDANRFLPPFPDASSPVASEPVQDLRSMILLPGDDDEAFFADLDTVLAEMQPETAIDALDVFGDTVHLVQSLVVASQNFKRQFNSGKDRKAHLPHVLSRLSATLPAHAILPLTVHDDTQKRVRSIVPTEGTVFSTKARAPTMVFFETIAITEATTVRHRPDPATDAAPTSYLLDAFLDADLGRDRRASTACRSHSRSTPRPSEDCVGVDRSFVSDCPVALKLLEGEDDNDTNKMVAEINPAETESFREKRSRLQAQSLYRSELGWDLVPVIAKSFDDMRQEVFIMQLLHIFVECFCDTELVLRPYTILCCGDDCGLMQVLLDADSVSDVKKHHPGQSLDAIFRARYPIRERLAVARDNFIRSMAAYSLFCYILQIKDRHNGNVMLHVDGTILHIDFGFAFGIAPGGRFSFERAPFKLTDEMVLTMGGKESPGYQRFLRLLGDGLLALQHHASRILALVSMTAKKSPFPCFVGQNVPLLLRRLQDRLCVGASDSDVRLHAQRLADQSCNSLRTRLYDRYQYHSNGYVS</sequence>